<evidence type="ECO:0000256" key="1">
    <source>
        <dbReference type="ARBA" id="ARBA00005234"/>
    </source>
</evidence>
<sequence length="525" mass="58804">MKDVNHEMRAPVEEESQETEEEEEGVNEEVVDKVLNGMSKAELIKKLADIERELTNYKTISTRLTAIEQLLKSQTVHTVVQKAESIGLKIGEPLTGGQNSVIASNGVKGCETGCNNLVDVVVGVDYVVNKQNDEGVRKESDVSMDLSDSVNNRNLVDVCISVSNTLKYAYEGVKKHKHDLVDECTAGKVVETGTNVANNCVSKPFDGDTAVKCKTVCVDKFVTNVSTDHGFSDHASQDNNADEMMHVEEELQDICPSPSEGLVAVEALMDLISFTPPPVTSNGVNDMELDNNVETLQVNDDMPDVEIINSAQNHHKVKTVQNLTRPKGSPANRVNAFRDINLVLRTEKDLYYSFPWADNVVDCTFWSALLCKDGNRRGWLGLFSVNETVVHWVLVELDICSGVITLYDSLGGPKNPDEDGRLWWENWRNVLAEHLPLYLYESEVLEKKNIDPSSYYITFRWAQNLPIQGPTYGDCGVWLCIFLYRLTHQLSLDASDPLEVALAYREQLTSFYWKYKMIVPNPNVM</sequence>
<evidence type="ECO:0000256" key="3">
    <source>
        <dbReference type="ARBA" id="ARBA00022801"/>
    </source>
</evidence>
<accession>A0A2U1PDB1</accession>
<dbReference type="GO" id="GO:0006508">
    <property type="term" value="P:proteolysis"/>
    <property type="evidence" value="ECO:0007669"/>
    <property type="project" value="UniProtKB-KW"/>
</dbReference>
<dbReference type="OrthoDB" id="1304502at2759"/>
<feature type="region of interest" description="Disordered" evidence="4">
    <location>
        <begin position="1"/>
        <end position="28"/>
    </location>
</feature>
<evidence type="ECO:0000256" key="4">
    <source>
        <dbReference type="SAM" id="MobiDB-lite"/>
    </source>
</evidence>
<dbReference type="InterPro" id="IPR038765">
    <property type="entry name" value="Papain-like_cys_pep_sf"/>
</dbReference>
<dbReference type="SUPFAM" id="SSF54001">
    <property type="entry name" value="Cysteine proteinases"/>
    <property type="match status" value="1"/>
</dbReference>
<dbReference type="InterPro" id="IPR003653">
    <property type="entry name" value="Peptidase_C48_C"/>
</dbReference>
<evidence type="ECO:0000259" key="5">
    <source>
        <dbReference type="Pfam" id="PF02902"/>
    </source>
</evidence>
<feature type="domain" description="Ubiquitin-like protease family profile" evidence="5">
    <location>
        <begin position="385"/>
        <end position="498"/>
    </location>
</feature>
<reference evidence="6 7" key="1">
    <citation type="journal article" date="2018" name="Mol. Plant">
        <title>The genome of Artemisia annua provides insight into the evolution of Asteraceae family and artemisinin biosynthesis.</title>
        <authorList>
            <person name="Shen Q."/>
            <person name="Zhang L."/>
            <person name="Liao Z."/>
            <person name="Wang S."/>
            <person name="Yan T."/>
            <person name="Shi P."/>
            <person name="Liu M."/>
            <person name="Fu X."/>
            <person name="Pan Q."/>
            <person name="Wang Y."/>
            <person name="Lv Z."/>
            <person name="Lu X."/>
            <person name="Zhang F."/>
            <person name="Jiang W."/>
            <person name="Ma Y."/>
            <person name="Chen M."/>
            <person name="Hao X."/>
            <person name="Li L."/>
            <person name="Tang Y."/>
            <person name="Lv G."/>
            <person name="Zhou Y."/>
            <person name="Sun X."/>
            <person name="Brodelius P.E."/>
            <person name="Rose J.K.C."/>
            <person name="Tang K."/>
        </authorList>
    </citation>
    <scope>NUCLEOTIDE SEQUENCE [LARGE SCALE GENOMIC DNA]</scope>
    <source>
        <strain evidence="7">cv. Huhao1</strain>
        <tissue evidence="6">Leaf</tissue>
    </source>
</reference>
<comment type="caution">
    <text evidence="6">The sequence shown here is derived from an EMBL/GenBank/DDBJ whole genome shotgun (WGS) entry which is preliminary data.</text>
</comment>
<name>A0A2U1PDB1_ARTAN</name>
<evidence type="ECO:0000256" key="2">
    <source>
        <dbReference type="ARBA" id="ARBA00022670"/>
    </source>
</evidence>
<dbReference type="Gene3D" id="3.40.395.10">
    <property type="entry name" value="Adenoviral Proteinase, Chain A"/>
    <property type="match status" value="1"/>
</dbReference>
<feature type="compositionally biased region" description="Basic and acidic residues" evidence="4">
    <location>
        <begin position="1"/>
        <end position="12"/>
    </location>
</feature>
<protein>
    <recommendedName>
        <fullName evidence="5">Ubiquitin-like protease family profile domain-containing protein</fullName>
    </recommendedName>
</protein>
<organism evidence="6 7">
    <name type="scientific">Artemisia annua</name>
    <name type="common">Sweet wormwood</name>
    <dbReference type="NCBI Taxonomy" id="35608"/>
    <lineage>
        <taxon>Eukaryota</taxon>
        <taxon>Viridiplantae</taxon>
        <taxon>Streptophyta</taxon>
        <taxon>Embryophyta</taxon>
        <taxon>Tracheophyta</taxon>
        <taxon>Spermatophyta</taxon>
        <taxon>Magnoliopsida</taxon>
        <taxon>eudicotyledons</taxon>
        <taxon>Gunneridae</taxon>
        <taxon>Pentapetalae</taxon>
        <taxon>asterids</taxon>
        <taxon>campanulids</taxon>
        <taxon>Asterales</taxon>
        <taxon>Asteraceae</taxon>
        <taxon>Asteroideae</taxon>
        <taxon>Anthemideae</taxon>
        <taxon>Artemisiinae</taxon>
        <taxon>Artemisia</taxon>
    </lineage>
</organism>
<dbReference type="Proteomes" id="UP000245207">
    <property type="component" value="Unassembled WGS sequence"/>
</dbReference>
<dbReference type="Pfam" id="PF02902">
    <property type="entry name" value="Peptidase_C48"/>
    <property type="match status" value="1"/>
</dbReference>
<proteinExistence type="inferred from homology"/>
<gene>
    <name evidence="6" type="ORF">CTI12_AA165460</name>
</gene>
<evidence type="ECO:0000313" key="6">
    <source>
        <dbReference type="EMBL" id="PWA83744.1"/>
    </source>
</evidence>
<evidence type="ECO:0000313" key="7">
    <source>
        <dbReference type="Proteomes" id="UP000245207"/>
    </source>
</evidence>
<dbReference type="GO" id="GO:0008234">
    <property type="term" value="F:cysteine-type peptidase activity"/>
    <property type="evidence" value="ECO:0007669"/>
    <property type="project" value="InterPro"/>
</dbReference>
<keyword evidence="3" id="KW-0378">Hydrolase</keyword>
<dbReference type="AlphaFoldDB" id="A0A2U1PDB1"/>
<dbReference type="EMBL" id="PKPP01001310">
    <property type="protein sequence ID" value="PWA83744.1"/>
    <property type="molecule type" value="Genomic_DNA"/>
</dbReference>
<comment type="similarity">
    <text evidence="1">Belongs to the peptidase C48 family.</text>
</comment>
<feature type="compositionally biased region" description="Acidic residues" evidence="4">
    <location>
        <begin position="13"/>
        <end position="28"/>
    </location>
</feature>
<keyword evidence="2" id="KW-0645">Protease</keyword>
<keyword evidence="7" id="KW-1185">Reference proteome</keyword>